<dbReference type="Pfam" id="PF02626">
    <property type="entry name" value="CT_A_B"/>
    <property type="match status" value="1"/>
</dbReference>
<dbReference type="GO" id="GO:0005524">
    <property type="term" value="F:ATP binding"/>
    <property type="evidence" value="ECO:0007669"/>
    <property type="project" value="UniProtKB-KW"/>
</dbReference>
<dbReference type="PANTHER" id="PTHR43309">
    <property type="entry name" value="5-OXOPROLINASE SUBUNIT C"/>
    <property type="match status" value="1"/>
</dbReference>
<keyword evidence="3" id="KW-0067">ATP-binding</keyword>
<dbReference type="Proteomes" id="UP001223261">
    <property type="component" value="Chromosome"/>
</dbReference>
<feature type="domain" description="Carboxyltransferase" evidence="4">
    <location>
        <begin position="24"/>
        <end position="316"/>
    </location>
</feature>
<evidence type="ECO:0000256" key="2">
    <source>
        <dbReference type="ARBA" id="ARBA00022801"/>
    </source>
</evidence>
<dbReference type="InterPro" id="IPR003778">
    <property type="entry name" value="CT_A_B"/>
</dbReference>
<dbReference type="RefSeq" id="WP_103268631.1">
    <property type="nucleotide sequence ID" value="NZ_CABIVY010000019.1"/>
</dbReference>
<dbReference type="SMART" id="SM00797">
    <property type="entry name" value="AHS2"/>
    <property type="match status" value="1"/>
</dbReference>
<dbReference type="Gene3D" id="2.40.100.10">
    <property type="entry name" value="Cyclophilin-like"/>
    <property type="match status" value="1"/>
</dbReference>
<dbReference type="InterPro" id="IPR029000">
    <property type="entry name" value="Cyclophilin-like_dom_sf"/>
</dbReference>
<keyword evidence="2" id="KW-0378">Hydrolase</keyword>
<evidence type="ECO:0000313" key="6">
    <source>
        <dbReference type="Proteomes" id="UP001223261"/>
    </source>
</evidence>
<dbReference type="AlphaFoldDB" id="A0AAX3W7E1"/>
<evidence type="ECO:0000313" key="5">
    <source>
        <dbReference type="EMBL" id="WHI60700.1"/>
    </source>
</evidence>
<protein>
    <submittedName>
        <fullName evidence="5">Biotin-dependent carboxyltransferase family protein</fullName>
    </submittedName>
</protein>
<dbReference type="GO" id="GO:0016787">
    <property type="term" value="F:hydrolase activity"/>
    <property type="evidence" value="ECO:0007669"/>
    <property type="project" value="UniProtKB-KW"/>
</dbReference>
<name>A0AAX3W7E1_MAMLE</name>
<dbReference type="PANTHER" id="PTHR43309:SF5">
    <property type="entry name" value="5-OXOPROLINASE SUBUNIT C"/>
    <property type="match status" value="1"/>
</dbReference>
<sequence length="340" mass="38835">MSLIMREPGLYTSIQDLGRQKFQHIGIVKNGSIDQLNHRLANMLVGNDEDEALLEMTFKMPSIQFTEPTLIAITGAHFPAYRDDKKILPYKIHLMNKGEVLSFEDAHKGTRVYLAIAGGIVADEWLGSKSTSIRLGMGGHKGRLLQQGDEIELFRNYSPLQKKLFANLEETKTADWGIDQYTLALNYFTDIFHIISGEGMSHFKQDEIKNLENRVYKVSNRFNRTGLTLEGESIVNREINDQSFLSVKKGTVLLNEENQLVIMLNDHQSLSSYPQLGTIASYHIDKLAQKKQGSKIIFRTLSIEEAEKNMKKHAQFVKQIKTGIKYKLQEEMQKQSKHKM</sequence>
<proteinExistence type="predicted"/>
<keyword evidence="1" id="KW-0547">Nucleotide-binding</keyword>
<organism evidence="5 6">
    <name type="scientific">Mammaliicoccus lentus</name>
    <name type="common">Staphylococcus lentus</name>
    <dbReference type="NCBI Taxonomy" id="42858"/>
    <lineage>
        <taxon>Bacteria</taxon>
        <taxon>Bacillati</taxon>
        <taxon>Bacillota</taxon>
        <taxon>Bacilli</taxon>
        <taxon>Bacillales</taxon>
        <taxon>Staphylococcaceae</taxon>
        <taxon>Mammaliicoccus</taxon>
    </lineage>
</organism>
<evidence type="ECO:0000256" key="3">
    <source>
        <dbReference type="ARBA" id="ARBA00022840"/>
    </source>
</evidence>
<gene>
    <name evidence="5" type="ORF">PYH69_03475</name>
</gene>
<reference evidence="5" key="1">
    <citation type="journal article" date="2023" name="Antibiotics">
        <title>Prevalence and Molecular Characterization of Methicillin-Resistant Staphylococci (MRS) and Mammaliicocci (MRM) in Dromedary Camels from Algeria: First Detection of SCCmec-mecC Hybrid in Methicillin-Resistant Mammaliicoccus lentus.</title>
        <authorList>
            <person name="Belhout C."/>
            <person name="Boyen F."/>
            <person name="Vereecke N."/>
            <person name="Theuns S."/>
            <person name="Taibi N."/>
            <person name="Stegger M."/>
            <person name="de la Fe-Rodriguez P.Y."/>
            <person name="Bouayad L."/>
            <person name="Elgroud R."/>
            <person name="Butaye P."/>
        </authorList>
    </citation>
    <scope>NUCLEOTIDE SEQUENCE</scope>
    <source>
        <strain evidence="5">7048</strain>
    </source>
</reference>
<evidence type="ECO:0000259" key="4">
    <source>
        <dbReference type="SMART" id="SM00797"/>
    </source>
</evidence>
<evidence type="ECO:0000256" key="1">
    <source>
        <dbReference type="ARBA" id="ARBA00022741"/>
    </source>
</evidence>
<dbReference type="EMBL" id="CP118848">
    <property type="protein sequence ID" value="WHI60700.1"/>
    <property type="molecule type" value="Genomic_DNA"/>
</dbReference>
<accession>A0AAX3W7E1</accession>
<dbReference type="InterPro" id="IPR052708">
    <property type="entry name" value="PxpC"/>
</dbReference>